<feature type="compositionally biased region" description="Basic and acidic residues" evidence="1">
    <location>
        <begin position="453"/>
        <end position="465"/>
    </location>
</feature>
<accession>A0A2C6KG64</accession>
<feature type="compositionally biased region" description="Polar residues" evidence="1">
    <location>
        <begin position="587"/>
        <end position="596"/>
    </location>
</feature>
<dbReference type="AlphaFoldDB" id="A0A2C6KG64"/>
<evidence type="ECO:0000256" key="1">
    <source>
        <dbReference type="SAM" id="MobiDB-lite"/>
    </source>
</evidence>
<evidence type="ECO:0000313" key="4">
    <source>
        <dbReference type="Proteomes" id="UP000221165"/>
    </source>
</evidence>
<comment type="caution">
    <text evidence="3">The sequence shown here is derived from an EMBL/GenBank/DDBJ whole genome shotgun (WGS) entry which is preliminary data.</text>
</comment>
<evidence type="ECO:0000313" key="3">
    <source>
        <dbReference type="EMBL" id="PHJ15465.1"/>
    </source>
</evidence>
<dbReference type="VEuPathDB" id="ToxoDB:CSUI_010724"/>
<dbReference type="Proteomes" id="UP000221165">
    <property type="component" value="Unassembled WGS sequence"/>
</dbReference>
<feature type="compositionally biased region" description="Basic and acidic residues" evidence="1">
    <location>
        <begin position="537"/>
        <end position="559"/>
    </location>
</feature>
<feature type="compositionally biased region" description="Basic and acidic residues" evidence="1">
    <location>
        <begin position="248"/>
        <end position="260"/>
    </location>
</feature>
<feature type="compositionally biased region" description="Basic and acidic residues" evidence="1">
    <location>
        <begin position="426"/>
        <end position="445"/>
    </location>
</feature>
<dbReference type="EMBL" id="MIGC01008077">
    <property type="protein sequence ID" value="PHJ15465.1"/>
    <property type="molecule type" value="Genomic_DNA"/>
</dbReference>
<gene>
    <name evidence="3" type="ORF">CSUI_010724</name>
</gene>
<dbReference type="SUPFAM" id="SSF46565">
    <property type="entry name" value="Chaperone J-domain"/>
    <property type="match status" value="1"/>
</dbReference>
<dbReference type="Pfam" id="PF00226">
    <property type="entry name" value="DnaJ"/>
    <property type="match status" value="1"/>
</dbReference>
<name>A0A2C6KG64_9APIC</name>
<dbReference type="PANTHER" id="PTHR44825:SF1">
    <property type="entry name" value="DNAJ HOMOLOG SUBFAMILY C MEMBER 4"/>
    <property type="match status" value="1"/>
</dbReference>
<evidence type="ECO:0000259" key="2">
    <source>
        <dbReference type="PROSITE" id="PS50076"/>
    </source>
</evidence>
<dbReference type="InterPro" id="IPR052763">
    <property type="entry name" value="DnaJ_C4"/>
</dbReference>
<organism evidence="3 4">
    <name type="scientific">Cystoisospora suis</name>
    <dbReference type="NCBI Taxonomy" id="483139"/>
    <lineage>
        <taxon>Eukaryota</taxon>
        <taxon>Sar</taxon>
        <taxon>Alveolata</taxon>
        <taxon>Apicomplexa</taxon>
        <taxon>Conoidasida</taxon>
        <taxon>Coccidia</taxon>
        <taxon>Eucoccidiorida</taxon>
        <taxon>Eimeriorina</taxon>
        <taxon>Sarcocystidae</taxon>
        <taxon>Cystoisospora</taxon>
    </lineage>
</organism>
<dbReference type="PROSITE" id="PS50076">
    <property type="entry name" value="DNAJ_2"/>
    <property type="match status" value="1"/>
</dbReference>
<dbReference type="RefSeq" id="XP_067917198.1">
    <property type="nucleotide sequence ID" value="XM_068070826.1"/>
</dbReference>
<dbReference type="InterPro" id="IPR036869">
    <property type="entry name" value="J_dom_sf"/>
</dbReference>
<feature type="compositionally biased region" description="Basic and acidic residues" evidence="1">
    <location>
        <begin position="471"/>
        <end position="487"/>
    </location>
</feature>
<feature type="compositionally biased region" description="Basic and acidic residues" evidence="1">
    <location>
        <begin position="348"/>
        <end position="357"/>
    </location>
</feature>
<dbReference type="SMART" id="SM00271">
    <property type="entry name" value="DnaJ"/>
    <property type="match status" value="1"/>
</dbReference>
<feature type="compositionally biased region" description="Basic and acidic residues" evidence="1">
    <location>
        <begin position="720"/>
        <end position="731"/>
    </location>
</feature>
<feature type="compositionally biased region" description="Basic and acidic residues" evidence="1">
    <location>
        <begin position="566"/>
        <end position="585"/>
    </location>
</feature>
<feature type="domain" description="J" evidence="2">
    <location>
        <begin position="11"/>
        <end position="73"/>
    </location>
</feature>
<feature type="compositionally biased region" description="Polar residues" evidence="1">
    <location>
        <begin position="183"/>
        <end position="194"/>
    </location>
</feature>
<sequence length="840" mass="94884">MANTLGRKFVDCYKVLGLQPNCSDLEIKNKFAFLAKQLHPDSGSASQCREKFQAVTEAYRQLTADRRAYDQLHKLHHAGKNHFSDFGFDSSNDCHQGKKSAKDFFYEGNSFWSRFHENRVWFKGDRVFWKPRASRRGPSVWRDLGEDSVEEEEDDEEFFERDWAFPRKTPPWFQGQERCRATRTGSKRTSTGPGSRQHKYHTGERDEYTSRSKTGGVGVGSNAGTSHQSSEAKERESGSEHTGYSASGKDRVRSRRETRGPHGSHASSFVRETNFNWKAGAAGCGRASREEDNQFGLHAAKTSRKKVTRARTGRVPGDFKPGGAVRRWQSWREVDVCVVEEDSSDDGASQKRGDSHRPCQGQRHANRRSKGRAGEVHLVRAAKVQKQLDVERGRKPDRKGARSDGDVSEGGARAGEDCEDSSMHAQGEREDDAKEADDSRKENSGHSKVHASSVREKDKRNKSMENTHCGEGGRRDRGAIQGDELKRTGKRVMGQGNRTGEPVGSHTRTNTKLTLDHACGDAARAILVSSLPSGPIRYREDHPASDRLVNERSMTRENEDSGMVETDNKRKDGEAEEKKESERRGTVTATQRSSATPREPARADRCEEGKLVEREEEREMPGRHFDVYASDHEQYGNRHENSTPRRRGFFDSDSDEEIGFPGDCPNTSQRQRSRGKSVRESMYGGARNQETSDEFTRKVSSAAETAFEGAMAGARRGKEKRRETGATEEGTGMKEMWRSSCAEGLKEVDVYTLASILRTRGKPVAVPRMTYSAEENDNRVEGVLFLDERPIKNWLKFYGDRGRVYGVYRDGTFLYSLEWKRNKHWGLLTRSSYGEQRPRT</sequence>
<feature type="compositionally biased region" description="Basic and acidic residues" evidence="1">
    <location>
        <begin position="386"/>
        <end position="405"/>
    </location>
</feature>
<feature type="region of interest" description="Disordered" evidence="1">
    <location>
        <begin position="340"/>
        <end position="511"/>
    </location>
</feature>
<feature type="compositionally biased region" description="Basic and acidic residues" evidence="1">
    <location>
        <begin position="599"/>
        <end position="643"/>
    </location>
</feature>
<feature type="region of interest" description="Disordered" evidence="1">
    <location>
        <begin position="167"/>
        <end position="323"/>
    </location>
</feature>
<keyword evidence="4" id="KW-1185">Reference proteome</keyword>
<feature type="compositionally biased region" description="Basic and acidic residues" evidence="1">
    <location>
        <begin position="201"/>
        <end position="210"/>
    </location>
</feature>
<dbReference type="CDD" id="cd06257">
    <property type="entry name" value="DnaJ"/>
    <property type="match status" value="1"/>
</dbReference>
<protein>
    <recommendedName>
        <fullName evidence="2">J domain-containing protein</fullName>
    </recommendedName>
</protein>
<dbReference type="PANTHER" id="PTHR44825">
    <property type="match status" value="1"/>
</dbReference>
<dbReference type="PRINTS" id="PR00625">
    <property type="entry name" value="JDOMAIN"/>
</dbReference>
<dbReference type="OrthoDB" id="10250354at2759"/>
<feature type="compositionally biased region" description="Basic and acidic residues" evidence="1">
    <location>
        <begin position="230"/>
        <end position="239"/>
    </location>
</feature>
<feature type="region of interest" description="Disordered" evidence="1">
    <location>
        <begin position="532"/>
        <end position="731"/>
    </location>
</feature>
<feature type="compositionally biased region" description="Polar residues" evidence="1">
    <location>
        <begin position="265"/>
        <end position="276"/>
    </location>
</feature>
<feature type="compositionally biased region" description="Basic residues" evidence="1">
    <location>
        <begin position="301"/>
        <end position="312"/>
    </location>
</feature>
<dbReference type="InterPro" id="IPR001623">
    <property type="entry name" value="DnaJ_domain"/>
</dbReference>
<dbReference type="Gene3D" id="1.10.287.110">
    <property type="entry name" value="DnaJ domain"/>
    <property type="match status" value="1"/>
</dbReference>
<reference evidence="3 4" key="1">
    <citation type="journal article" date="2017" name="Int. J. Parasitol.">
        <title>The genome of the protozoan parasite Cystoisospora suis and a reverse vaccinology approach to identify vaccine candidates.</title>
        <authorList>
            <person name="Palmieri N."/>
            <person name="Shrestha A."/>
            <person name="Ruttkowski B."/>
            <person name="Beck T."/>
            <person name="Vogl C."/>
            <person name="Tomley F."/>
            <person name="Blake D.P."/>
            <person name="Joachim A."/>
        </authorList>
    </citation>
    <scope>NUCLEOTIDE SEQUENCE [LARGE SCALE GENOMIC DNA]</scope>
    <source>
        <strain evidence="3 4">Wien I</strain>
    </source>
</reference>
<dbReference type="GeneID" id="94434037"/>
<proteinExistence type="predicted"/>